<accession>A0A3A4A4D4</accession>
<dbReference type="SUPFAM" id="SSF82171">
    <property type="entry name" value="DPP6 N-terminal domain-like"/>
    <property type="match status" value="1"/>
</dbReference>
<organism evidence="2 3">
    <name type="scientific">Bailinhaonella thermotolerans</name>
    <dbReference type="NCBI Taxonomy" id="1070861"/>
    <lineage>
        <taxon>Bacteria</taxon>
        <taxon>Bacillati</taxon>
        <taxon>Actinomycetota</taxon>
        <taxon>Actinomycetes</taxon>
        <taxon>Streptosporangiales</taxon>
        <taxon>Streptosporangiaceae</taxon>
        <taxon>Bailinhaonella</taxon>
    </lineage>
</organism>
<gene>
    <name evidence="2" type="ORF">D5H75_36810</name>
</gene>
<feature type="compositionally biased region" description="Low complexity" evidence="1">
    <location>
        <begin position="305"/>
        <end position="316"/>
    </location>
</feature>
<dbReference type="AlphaFoldDB" id="A0A3A4A4D4"/>
<dbReference type="Proteomes" id="UP000265768">
    <property type="component" value="Unassembled WGS sequence"/>
</dbReference>
<name>A0A3A4A4D4_9ACTN</name>
<protein>
    <recommendedName>
        <fullName evidence="4">TolB</fullName>
    </recommendedName>
</protein>
<proteinExistence type="predicted"/>
<sequence length="316" mass="33748">MALIVAGVLLAAVAAGYVLVRRGAVDPAPPRPSAPTTLSGGLWHVDERTGRVAVERGGGRTVTGVACERFAAAAGTAVCLRVENHGMPRLDAVILDRGLREVRRVPLAGPPSRARVSPGGRMAAWTVFVSGHDYASIDFSTRTSILDTRTGAYLPDLEKLNYPRELRARDLNVWGVTFAADENRFYATAATGGRTHLIEGDVARRTARPLRSNVECPSLSPDGRRIAFKKATGHVDRPWRVHVLDLRTMRETPLAEPESVDDQLAWLDDRTVAYERAGSVWSLPADGSGTPRRLIGGASSPQVLPPAEAGSPAGGG</sequence>
<evidence type="ECO:0000313" key="2">
    <source>
        <dbReference type="EMBL" id="RJL21776.1"/>
    </source>
</evidence>
<evidence type="ECO:0000313" key="3">
    <source>
        <dbReference type="Proteomes" id="UP000265768"/>
    </source>
</evidence>
<dbReference type="InterPro" id="IPR011042">
    <property type="entry name" value="6-blade_b-propeller_TolB-like"/>
</dbReference>
<keyword evidence="3" id="KW-1185">Reference proteome</keyword>
<evidence type="ECO:0008006" key="4">
    <source>
        <dbReference type="Google" id="ProtNLM"/>
    </source>
</evidence>
<reference evidence="2 3" key="1">
    <citation type="submission" date="2018-09" db="EMBL/GenBank/DDBJ databases">
        <title>YIM 75507 draft genome.</title>
        <authorList>
            <person name="Tang S."/>
            <person name="Feng Y."/>
        </authorList>
    </citation>
    <scope>NUCLEOTIDE SEQUENCE [LARGE SCALE GENOMIC DNA]</scope>
    <source>
        <strain evidence="2 3">YIM 75507</strain>
    </source>
</reference>
<evidence type="ECO:0000256" key="1">
    <source>
        <dbReference type="SAM" id="MobiDB-lite"/>
    </source>
</evidence>
<dbReference type="Gene3D" id="2.120.10.30">
    <property type="entry name" value="TolB, C-terminal domain"/>
    <property type="match status" value="1"/>
</dbReference>
<dbReference type="EMBL" id="QZEY01000024">
    <property type="protein sequence ID" value="RJL21776.1"/>
    <property type="molecule type" value="Genomic_DNA"/>
</dbReference>
<feature type="region of interest" description="Disordered" evidence="1">
    <location>
        <begin position="285"/>
        <end position="316"/>
    </location>
</feature>
<dbReference type="OrthoDB" id="9808778at2"/>
<comment type="caution">
    <text evidence="2">The sequence shown here is derived from an EMBL/GenBank/DDBJ whole genome shotgun (WGS) entry which is preliminary data.</text>
</comment>